<dbReference type="Gene3D" id="2.60.40.10">
    <property type="entry name" value="Immunoglobulins"/>
    <property type="match status" value="3"/>
</dbReference>
<organism evidence="3 4">
    <name type="scientific">Zhongshania aliphaticivorans</name>
    <dbReference type="NCBI Taxonomy" id="1470434"/>
    <lineage>
        <taxon>Bacteria</taxon>
        <taxon>Pseudomonadati</taxon>
        <taxon>Pseudomonadota</taxon>
        <taxon>Gammaproteobacteria</taxon>
        <taxon>Cellvibrionales</taxon>
        <taxon>Spongiibacteraceae</taxon>
        <taxon>Zhongshania</taxon>
    </lineage>
</organism>
<evidence type="ECO:0008006" key="5">
    <source>
        <dbReference type="Google" id="ProtNLM"/>
    </source>
</evidence>
<dbReference type="AlphaFoldDB" id="A0A127M8H6"/>
<gene>
    <name evidence="3" type="ORF">AZF00_14935</name>
</gene>
<dbReference type="InterPro" id="IPR008964">
    <property type="entry name" value="Invasin/intimin_cell_adhesion"/>
</dbReference>
<dbReference type="SUPFAM" id="SSF49373">
    <property type="entry name" value="Invasin/intimin cell-adhesion fragments"/>
    <property type="match status" value="2"/>
</dbReference>
<feature type="chain" id="PRO_5007275160" description="Big-1 domain-containing protein" evidence="2">
    <location>
        <begin position="22"/>
        <end position="933"/>
    </location>
</feature>
<name>A0A127M8H6_9GAMM</name>
<dbReference type="RefSeq" id="WP_008251701.1">
    <property type="nucleotide sequence ID" value="NZ_CP014544.1"/>
</dbReference>
<dbReference type="Proteomes" id="UP000074119">
    <property type="component" value="Chromosome"/>
</dbReference>
<evidence type="ECO:0000313" key="4">
    <source>
        <dbReference type="Proteomes" id="UP000074119"/>
    </source>
</evidence>
<dbReference type="STRING" id="1470434.AZF00_14935"/>
<evidence type="ECO:0000256" key="2">
    <source>
        <dbReference type="SAM" id="SignalP"/>
    </source>
</evidence>
<dbReference type="InterPro" id="IPR013783">
    <property type="entry name" value="Ig-like_fold"/>
</dbReference>
<dbReference type="KEGG" id="zal:AZF00_14935"/>
<dbReference type="PROSITE" id="PS51257">
    <property type="entry name" value="PROKAR_LIPOPROTEIN"/>
    <property type="match status" value="1"/>
</dbReference>
<evidence type="ECO:0000256" key="1">
    <source>
        <dbReference type="SAM" id="MobiDB-lite"/>
    </source>
</evidence>
<feature type="compositionally biased region" description="Polar residues" evidence="1">
    <location>
        <begin position="29"/>
        <end position="44"/>
    </location>
</feature>
<sequence length="933" mass="95204">MKLLLRASLLALSLTTITACGGGGGSDGPSLTPNGQTPGSGNTNTSVRFGISNSSGFQDGVIGSDLTELAQNDSTTLRVAFVDENGAPVTTPAQIEFTSTCVSDGASSITPATTTNATGLVSVTYTAEGCNISDTVVATTTINNTKLIASVSLATSSDIGTGGGNGGGDTTDIRFGTFANNSFVDGAIKANFTSLQPGDKVNLEVSFINGDGLPYTDPASVTFTSTCISANLATITPASVTNSNGLIQAQYTSVSCNGEDNVIATTSVDNVALNANVVLTTTFNNRFGTIVGGIFKDGLIKTSTSTLKTGQTAILTVKLQDGQANPVVGHDVRFSSSNCVGSDLASITATAATNASGIATANYTANGCDGEDIVIAETRYEGQDLSATSTLTIDPLQVRFGSFNQLTFNEGTIASSVNGTIEAGQSTQLTVDLIDQNNDRYTGASDIFFTSNCQATGLAEIDPSVIASSDGKATVIYTARGCEPNDIVTAQTSVAGSTLTATIDIATEQLPIGGIQFISATPRVLRLNGTGGPSSDSQSIVKFKVTAADGSPLPSQIVNLSLNTGDPIASDSNNGKDAFLSSYQETTDANGEISTTVNAGTRATPIRVTATALQNGVEKTAQSSSLAITTGIPDQDSFSISASVLNIEGNSRNGETTTITVHAADRFNNPVLDGTAIVFNTEGGAIGQVDGSDPTTGEGTGGECFTVGGVCSVTLRSQNPKPVDGKVSVFAYAIGEENFTDSNGNGRYDSGEAFDNILEPFRDDNEDITHNAGEFFADFNDDGVRNDSSDPNSTGSLYDGLLCDANCGNNTLYVSNQMKIIFGASSFNVDVTPANLDGGDAAIMITITDAEGVARNKRPPAGTTVSITTTFGSISGANSWEVADSIADGPAVYVTALKQSNAPGGGTLEVIVTTPSGVQSFGQAAVSQTVTPP</sequence>
<feature type="signal peptide" evidence="2">
    <location>
        <begin position="1"/>
        <end position="21"/>
    </location>
</feature>
<dbReference type="EMBL" id="CP014544">
    <property type="protein sequence ID" value="AMO69516.1"/>
    <property type="molecule type" value="Genomic_DNA"/>
</dbReference>
<keyword evidence="2" id="KW-0732">Signal</keyword>
<proteinExistence type="predicted"/>
<accession>A0A127M8H6</accession>
<feature type="region of interest" description="Disordered" evidence="1">
    <location>
        <begin position="23"/>
        <end position="44"/>
    </location>
</feature>
<evidence type="ECO:0000313" key="3">
    <source>
        <dbReference type="EMBL" id="AMO69516.1"/>
    </source>
</evidence>
<protein>
    <recommendedName>
        <fullName evidence="5">Big-1 domain-containing protein</fullName>
    </recommendedName>
</protein>
<reference evidence="3 4" key="1">
    <citation type="submission" date="2015-12" db="EMBL/GenBank/DDBJ databases">
        <authorList>
            <person name="Shamseldin A."/>
            <person name="Moawad H."/>
            <person name="Abd El-Rahim W.M."/>
            <person name="Sadowsky M.J."/>
        </authorList>
    </citation>
    <scope>NUCLEOTIDE SEQUENCE [LARGE SCALE GENOMIC DNA]</scope>
    <source>
        <strain evidence="3 4">SM2</strain>
    </source>
</reference>